<organism evidence="1 2">
    <name type="scientific">Synchytrium endobioticum</name>
    <dbReference type="NCBI Taxonomy" id="286115"/>
    <lineage>
        <taxon>Eukaryota</taxon>
        <taxon>Fungi</taxon>
        <taxon>Fungi incertae sedis</taxon>
        <taxon>Chytridiomycota</taxon>
        <taxon>Chytridiomycota incertae sedis</taxon>
        <taxon>Chytridiomycetes</taxon>
        <taxon>Synchytriales</taxon>
        <taxon>Synchytriaceae</taxon>
        <taxon>Synchytrium</taxon>
    </lineage>
</organism>
<dbReference type="EMBL" id="QEAN01000123">
    <property type="protein sequence ID" value="TPX47100.1"/>
    <property type="molecule type" value="Genomic_DNA"/>
</dbReference>
<dbReference type="AlphaFoldDB" id="A0A507D8C9"/>
<dbReference type="InterPro" id="IPR005944">
    <property type="entry name" value="Pro_iminopeptidase"/>
</dbReference>
<dbReference type="GO" id="GO:0006508">
    <property type="term" value="P:proteolysis"/>
    <property type="evidence" value="ECO:0007669"/>
    <property type="project" value="InterPro"/>
</dbReference>
<gene>
    <name evidence="1" type="ORF">SeMB42_g03454</name>
</gene>
<protein>
    <submittedName>
        <fullName evidence="1">Uncharacterized protein</fullName>
    </submittedName>
</protein>
<dbReference type="Proteomes" id="UP000317494">
    <property type="component" value="Unassembled WGS sequence"/>
</dbReference>
<proteinExistence type="predicted"/>
<dbReference type="GO" id="GO:0004177">
    <property type="term" value="F:aminopeptidase activity"/>
    <property type="evidence" value="ECO:0007669"/>
    <property type="project" value="UniProtKB-EC"/>
</dbReference>
<keyword evidence="2" id="KW-1185">Reference proteome</keyword>
<evidence type="ECO:0000313" key="1">
    <source>
        <dbReference type="EMBL" id="TPX47100.1"/>
    </source>
</evidence>
<dbReference type="STRING" id="286115.A0A507D8C9"/>
<sequence length="157" mass="17544">MTLKVSDLHTLTIYECGNPKGKPVGFLHGGPSGGVNADIYYQLYIKEDNTTWTLVDDIERVGERCGVGNWGSTLALKELLWFYQKGASFLFPDASEEYLAPIPESDRGDLIMAYYKRLTGSKEEEKMKCAKAWTGWKVKASRPIVGKALVARDYPLS</sequence>
<reference evidence="1 2" key="1">
    <citation type="journal article" date="2019" name="Sci. Rep.">
        <title>Comparative genomics of chytrid fungi reveal insights into the obligate biotrophic and pathogenic lifestyle of Synchytrium endobioticum.</title>
        <authorList>
            <person name="van de Vossenberg B.T.L.H."/>
            <person name="Warris S."/>
            <person name="Nguyen H.D.T."/>
            <person name="van Gent-Pelzer M.P.E."/>
            <person name="Joly D.L."/>
            <person name="van de Geest H.C."/>
            <person name="Bonants P.J.M."/>
            <person name="Smith D.S."/>
            <person name="Levesque C.A."/>
            <person name="van der Lee T.A.J."/>
        </authorList>
    </citation>
    <scope>NUCLEOTIDE SEQUENCE [LARGE SCALE GENOMIC DNA]</scope>
    <source>
        <strain evidence="1 2">MB42</strain>
    </source>
</reference>
<dbReference type="SUPFAM" id="SSF53474">
    <property type="entry name" value="alpha/beta-Hydrolases"/>
    <property type="match status" value="1"/>
</dbReference>
<evidence type="ECO:0000313" key="2">
    <source>
        <dbReference type="Proteomes" id="UP000317494"/>
    </source>
</evidence>
<dbReference type="PANTHER" id="PTHR43722:SF1">
    <property type="entry name" value="PROLINE IMINOPEPTIDASE"/>
    <property type="match status" value="1"/>
</dbReference>
<dbReference type="Gene3D" id="3.40.50.1820">
    <property type="entry name" value="alpha/beta hydrolase"/>
    <property type="match status" value="2"/>
</dbReference>
<name>A0A507D8C9_9FUNG</name>
<dbReference type="InterPro" id="IPR029058">
    <property type="entry name" value="AB_hydrolase_fold"/>
</dbReference>
<dbReference type="PANTHER" id="PTHR43722">
    <property type="entry name" value="PROLINE IMINOPEPTIDASE"/>
    <property type="match status" value="1"/>
</dbReference>
<dbReference type="VEuPathDB" id="FungiDB:SeMB42_g03454"/>
<comment type="caution">
    <text evidence="1">The sequence shown here is derived from an EMBL/GenBank/DDBJ whole genome shotgun (WGS) entry which is preliminary data.</text>
</comment>
<accession>A0A507D8C9</accession>
<dbReference type="GO" id="GO:0005737">
    <property type="term" value="C:cytoplasm"/>
    <property type="evidence" value="ECO:0007669"/>
    <property type="project" value="InterPro"/>
</dbReference>